<dbReference type="EMBL" id="JAANHZ010000383">
    <property type="protein sequence ID" value="KAG5311558.1"/>
    <property type="molecule type" value="Genomic_DNA"/>
</dbReference>
<name>A0A836F3D8_9HYME</name>
<dbReference type="PROSITE" id="PS50072">
    <property type="entry name" value="CSA_PPIASE_2"/>
    <property type="match status" value="1"/>
</dbReference>
<keyword evidence="6" id="KW-0675">Receptor</keyword>
<evidence type="ECO:0000256" key="6">
    <source>
        <dbReference type="RuleBase" id="RU363108"/>
    </source>
</evidence>
<keyword evidence="9" id="KW-1185">Reference proteome</keyword>
<keyword evidence="5 6" id="KW-0472">Membrane</keyword>
<feature type="non-terminal residue" evidence="8">
    <location>
        <position position="575"/>
    </location>
</feature>
<comment type="function">
    <text evidence="6">Gustatory receptor which mediates acceptance or avoidance behavior, depending on its substrates.</text>
</comment>
<evidence type="ECO:0000256" key="4">
    <source>
        <dbReference type="ARBA" id="ARBA00022989"/>
    </source>
</evidence>
<dbReference type="GO" id="GO:0016018">
    <property type="term" value="F:cyclosporin A binding"/>
    <property type="evidence" value="ECO:0007669"/>
    <property type="project" value="TreeGrafter"/>
</dbReference>
<comment type="subcellular location">
    <subcellularLocation>
        <location evidence="1 6">Cell membrane</location>
        <topology evidence="1 6">Multi-pass membrane protein</topology>
    </subcellularLocation>
</comment>
<feature type="transmembrane region" description="Helical" evidence="6">
    <location>
        <begin position="33"/>
        <end position="52"/>
    </location>
</feature>
<keyword evidence="6" id="KW-0807">Transducer</keyword>
<dbReference type="PRINTS" id="PR00153">
    <property type="entry name" value="CSAPPISMRASE"/>
</dbReference>
<comment type="caution">
    <text evidence="8">The sequence shown here is derived from an EMBL/GenBank/DDBJ whole genome shotgun (WGS) entry which is preliminary data.</text>
</comment>
<reference evidence="8" key="1">
    <citation type="submission" date="2020-02" db="EMBL/GenBank/DDBJ databases">
        <title>Relaxed selection underlies rapid genomic changes in the transitions from sociality to social parasitism in ants.</title>
        <authorList>
            <person name="Bi X."/>
        </authorList>
    </citation>
    <scope>NUCLEOTIDE SEQUENCE</scope>
    <source>
        <strain evidence="8">BGI-DK2013a</strain>
        <tissue evidence="8">Whole body</tissue>
    </source>
</reference>
<evidence type="ECO:0000256" key="3">
    <source>
        <dbReference type="ARBA" id="ARBA00022692"/>
    </source>
</evidence>
<dbReference type="GO" id="GO:0050909">
    <property type="term" value="P:sensory perception of taste"/>
    <property type="evidence" value="ECO:0007669"/>
    <property type="project" value="InterPro"/>
</dbReference>
<feature type="transmembrane region" description="Helical" evidence="6">
    <location>
        <begin position="67"/>
        <end position="87"/>
    </location>
</feature>
<evidence type="ECO:0000313" key="8">
    <source>
        <dbReference type="EMBL" id="KAG5311558.1"/>
    </source>
</evidence>
<comment type="similarity">
    <text evidence="6">Belongs to the insect chemoreceptor superfamily. Gustatory receptor (GR) family.</text>
</comment>
<dbReference type="GO" id="GO:0003755">
    <property type="term" value="F:peptidyl-prolyl cis-trans isomerase activity"/>
    <property type="evidence" value="ECO:0007669"/>
    <property type="project" value="InterPro"/>
</dbReference>
<dbReference type="Pfam" id="PF00160">
    <property type="entry name" value="Pro_isomerase"/>
    <property type="match status" value="1"/>
</dbReference>
<keyword evidence="4 6" id="KW-1133">Transmembrane helix</keyword>
<feature type="transmembrane region" description="Helical" evidence="6">
    <location>
        <begin position="199"/>
        <end position="221"/>
    </location>
</feature>
<evidence type="ECO:0000256" key="1">
    <source>
        <dbReference type="ARBA" id="ARBA00004651"/>
    </source>
</evidence>
<dbReference type="GO" id="GO:0005886">
    <property type="term" value="C:plasma membrane"/>
    <property type="evidence" value="ECO:0007669"/>
    <property type="project" value="UniProtKB-SubCell"/>
</dbReference>
<keyword evidence="2 6" id="KW-1003">Cell membrane</keyword>
<dbReference type="GO" id="GO:0005737">
    <property type="term" value="C:cytoplasm"/>
    <property type="evidence" value="ECO:0007669"/>
    <property type="project" value="TreeGrafter"/>
</dbReference>
<dbReference type="PANTHER" id="PTHR11071:SF561">
    <property type="entry name" value="PEPTIDYL-PROLYL CIS-TRANS ISOMERASE D-RELATED"/>
    <property type="match status" value="1"/>
</dbReference>
<dbReference type="InterPro" id="IPR013604">
    <property type="entry name" value="7TM_chemorcpt"/>
</dbReference>
<evidence type="ECO:0000259" key="7">
    <source>
        <dbReference type="PROSITE" id="PS50072"/>
    </source>
</evidence>
<proteinExistence type="inferred from homology"/>
<keyword evidence="8" id="KW-0413">Isomerase</keyword>
<organism evidence="8 9">
    <name type="scientific">Acromyrmex insinuator</name>
    <dbReference type="NCBI Taxonomy" id="230686"/>
    <lineage>
        <taxon>Eukaryota</taxon>
        <taxon>Metazoa</taxon>
        <taxon>Ecdysozoa</taxon>
        <taxon>Arthropoda</taxon>
        <taxon>Hexapoda</taxon>
        <taxon>Insecta</taxon>
        <taxon>Pterygota</taxon>
        <taxon>Neoptera</taxon>
        <taxon>Endopterygota</taxon>
        <taxon>Hymenoptera</taxon>
        <taxon>Apocrita</taxon>
        <taxon>Aculeata</taxon>
        <taxon>Formicoidea</taxon>
        <taxon>Formicidae</taxon>
        <taxon>Myrmicinae</taxon>
        <taxon>Acromyrmex</taxon>
    </lineage>
</organism>
<feature type="non-terminal residue" evidence="8">
    <location>
        <position position="1"/>
    </location>
</feature>
<sequence length="575" mass="66692">MTESIRTVLSPLLLISSLCGLRIIEISTGYPKLWFSLLYIPLLWSIYCFFVIDKGISFIPDESADYIIYVSLNIFTVLLSIFLGIYYNKKFRNCLKKLDVVDNTLRKLGTTTDYQKLNKRTIYLGLKFDQVNKHLHKLTTENICGIKRAWESPMLHSQRRQLPSSKHMTWITIHLHLELQKISREINSIFEIQMTWKMVCYFGFIAEFFRELFTAIFIRYYVTNKRILIITIIILWLSWYISRIVLNYMCERVSAKANATGNVICKILYFSCDVEIRENILQFLLQITQAPLKFCGLRLFQFGYKFLYKVKPHHVHIVPKIDNKPPHFNTFVYLKIHDLLQDAVRVKQIDRENIKLLKKINIIHRLGGAVNCWAPDVKYKSKFEDQEHIQKQLAEKSQTKCFFDIGVKEENQKLGRIVFELYDSIAPRTCENFAAFCRGVNGLSYKYTPFHRIVSGYWCQGGDVTKFNGTGGTSIYGDSFDKESSNLRHTGPGILSTCDNDNDKTDSKFNLTFKCLRTLNGNKTVFGRVINGMNNIYKIEGFGTKTGKPMKSVIVLNCGVLSTKRAYEVPSMLQI</sequence>
<protein>
    <recommendedName>
        <fullName evidence="6">Gustatory receptor</fullName>
    </recommendedName>
</protein>
<dbReference type="Pfam" id="PF08395">
    <property type="entry name" value="7tm_7"/>
    <property type="match status" value="1"/>
</dbReference>
<accession>A0A836F3D8</accession>
<dbReference type="SUPFAM" id="SSF50891">
    <property type="entry name" value="Cyclophilin-like"/>
    <property type="match status" value="1"/>
</dbReference>
<evidence type="ECO:0000256" key="5">
    <source>
        <dbReference type="ARBA" id="ARBA00023136"/>
    </source>
</evidence>
<dbReference type="Gene3D" id="2.40.100.10">
    <property type="entry name" value="Cyclophilin-like"/>
    <property type="match status" value="1"/>
</dbReference>
<comment type="caution">
    <text evidence="6">Lacks conserved residue(s) required for the propagation of feature annotation.</text>
</comment>
<dbReference type="InterPro" id="IPR029000">
    <property type="entry name" value="Cyclophilin-like_dom_sf"/>
</dbReference>
<keyword evidence="3 6" id="KW-0812">Transmembrane</keyword>
<dbReference type="GO" id="GO:0007165">
    <property type="term" value="P:signal transduction"/>
    <property type="evidence" value="ECO:0007669"/>
    <property type="project" value="UniProtKB-KW"/>
</dbReference>
<dbReference type="GO" id="GO:0006457">
    <property type="term" value="P:protein folding"/>
    <property type="evidence" value="ECO:0007669"/>
    <property type="project" value="TreeGrafter"/>
</dbReference>
<feature type="transmembrane region" description="Helical" evidence="6">
    <location>
        <begin position="6"/>
        <end position="24"/>
    </location>
</feature>
<gene>
    <name evidence="8" type="primary">Ppia</name>
    <name evidence="8" type="ORF">G6Z75_0007827</name>
</gene>
<evidence type="ECO:0000313" key="9">
    <source>
        <dbReference type="Proteomes" id="UP000667349"/>
    </source>
</evidence>
<evidence type="ECO:0000256" key="2">
    <source>
        <dbReference type="ARBA" id="ARBA00022475"/>
    </source>
</evidence>
<dbReference type="Proteomes" id="UP000667349">
    <property type="component" value="Unassembled WGS sequence"/>
</dbReference>
<dbReference type="PANTHER" id="PTHR11071">
    <property type="entry name" value="PEPTIDYL-PROLYL CIS-TRANS ISOMERASE"/>
    <property type="match status" value="1"/>
</dbReference>
<dbReference type="AlphaFoldDB" id="A0A836F3D8"/>
<dbReference type="InterPro" id="IPR002130">
    <property type="entry name" value="Cyclophilin-type_PPIase_dom"/>
</dbReference>
<feature type="domain" description="PPIase cyclophilin-type" evidence="7">
    <location>
        <begin position="404"/>
        <end position="560"/>
    </location>
</feature>
<feature type="transmembrane region" description="Helical" evidence="6">
    <location>
        <begin position="227"/>
        <end position="246"/>
    </location>
</feature>